<feature type="transmembrane region" description="Helical" evidence="1">
    <location>
        <begin position="6"/>
        <end position="23"/>
    </location>
</feature>
<dbReference type="Proteomes" id="UP000535937">
    <property type="component" value="Unassembled WGS sequence"/>
</dbReference>
<accession>A0A7W4Z8G6</accession>
<dbReference type="RefSeq" id="WP_281383091.1">
    <property type="nucleotide sequence ID" value="NZ_JACHWZ010000005.1"/>
</dbReference>
<organism evidence="2 3">
    <name type="scientific">Microbulbifer rhizosphaerae</name>
    <dbReference type="NCBI Taxonomy" id="1562603"/>
    <lineage>
        <taxon>Bacteria</taxon>
        <taxon>Pseudomonadati</taxon>
        <taxon>Pseudomonadota</taxon>
        <taxon>Gammaproteobacteria</taxon>
        <taxon>Cellvibrionales</taxon>
        <taxon>Microbulbiferaceae</taxon>
        <taxon>Microbulbifer</taxon>
    </lineage>
</organism>
<evidence type="ECO:0000313" key="2">
    <source>
        <dbReference type="EMBL" id="MBB3060552.1"/>
    </source>
</evidence>
<dbReference type="EMBL" id="JACHWZ010000005">
    <property type="protein sequence ID" value="MBB3060552.1"/>
    <property type="molecule type" value="Genomic_DNA"/>
</dbReference>
<evidence type="ECO:0000256" key="1">
    <source>
        <dbReference type="SAM" id="Phobius"/>
    </source>
</evidence>
<keyword evidence="1" id="KW-0472">Membrane</keyword>
<keyword evidence="1" id="KW-1133">Transmembrane helix</keyword>
<comment type="caution">
    <text evidence="2">The sequence shown here is derived from an EMBL/GenBank/DDBJ whole genome shotgun (WGS) entry which is preliminary data.</text>
</comment>
<protein>
    <submittedName>
        <fullName evidence="2">Uncharacterized protein</fullName>
    </submittedName>
</protein>
<dbReference type="AlphaFoldDB" id="A0A7W4Z8G6"/>
<sequence length="42" mass="4509">MREVAAVNVTALLLAVCFVWMGYRQRLAARTAGVARESGLGT</sequence>
<proteinExistence type="predicted"/>
<reference evidence="2 3" key="1">
    <citation type="submission" date="2020-08" db="EMBL/GenBank/DDBJ databases">
        <title>Genomic Encyclopedia of Type Strains, Phase III (KMG-III): the genomes of soil and plant-associated and newly described type strains.</title>
        <authorList>
            <person name="Whitman W."/>
        </authorList>
    </citation>
    <scope>NUCLEOTIDE SEQUENCE [LARGE SCALE GENOMIC DNA]</scope>
    <source>
        <strain evidence="2 3">CECT 8799</strain>
    </source>
</reference>
<name>A0A7W4Z8G6_9GAMM</name>
<gene>
    <name evidence="2" type="ORF">FHS09_001371</name>
</gene>
<keyword evidence="1" id="KW-0812">Transmembrane</keyword>
<keyword evidence="3" id="KW-1185">Reference proteome</keyword>
<evidence type="ECO:0000313" key="3">
    <source>
        <dbReference type="Proteomes" id="UP000535937"/>
    </source>
</evidence>